<accession>A0A097QRP9</accession>
<reference evidence="2 3" key="1">
    <citation type="journal article" date="2015" name="Int. J. Syst. Evol. Microbiol.">
        <title>Thermococcus eurythermalis sp. nov., a conditional piezophilic hyperthermophilic archaeon with a wide temperature range isolated from an oil-immersed chimney in the Guaymas Basin.</title>
        <authorList>
            <person name="Zhao W."/>
            <person name="Zeng X."/>
            <person name="Xiao X."/>
        </authorList>
    </citation>
    <scope>NUCLEOTIDE SEQUENCE [LARGE SCALE GENOMIC DNA]</scope>
    <source>
        <strain evidence="2 3">A501</strain>
    </source>
</reference>
<dbReference type="Proteomes" id="UP000029980">
    <property type="component" value="Chromosome"/>
</dbReference>
<dbReference type="HOGENOM" id="CLU_209492_0_0_2"/>
<protein>
    <submittedName>
        <fullName evidence="2">Uncharacterized protein</fullName>
    </submittedName>
</protein>
<name>A0A097QRP9_9EURY</name>
<evidence type="ECO:0000256" key="1">
    <source>
        <dbReference type="SAM" id="Phobius"/>
    </source>
</evidence>
<keyword evidence="1" id="KW-0472">Membrane</keyword>
<gene>
    <name evidence="2" type="ORF">TEU_01710</name>
</gene>
<sequence>MPYIPQRVPSDFQILFGTLGVVLLFLVFWLFSNWMKRYAERKEKEIEEELKELEQIGELH</sequence>
<evidence type="ECO:0000313" key="3">
    <source>
        <dbReference type="Proteomes" id="UP000029980"/>
    </source>
</evidence>
<dbReference type="AlphaFoldDB" id="A0A097QRP9"/>
<keyword evidence="1" id="KW-1133">Transmembrane helix</keyword>
<dbReference type="KEGG" id="teu:TEU_01710"/>
<keyword evidence="3" id="KW-1185">Reference proteome</keyword>
<proteinExistence type="predicted"/>
<dbReference type="EMBL" id="CP008887">
    <property type="protein sequence ID" value="AIU69157.1"/>
    <property type="molecule type" value="Genomic_DNA"/>
</dbReference>
<evidence type="ECO:0000313" key="2">
    <source>
        <dbReference type="EMBL" id="AIU69157.1"/>
    </source>
</evidence>
<feature type="transmembrane region" description="Helical" evidence="1">
    <location>
        <begin position="12"/>
        <end position="32"/>
    </location>
</feature>
<keyword evidence="1" id="KW-0812">Transmembrane</keyword>
<organism evidence="2 3">
    <name type="scientific">Thermococcus eurythermalis</name>
    <dbReference type="NCBI Taxonomy" id="1505907"/>
    <lineage>
        <taxon>Archaea</taxon>
        <taxon>Methanobacteriati</taxon>
        <taxon>Methanobacteriota</taxon>
        <taxon>Thermococci</taxon>
        <taxon>Thermococcales</taxon>
        <taxon>Thermococcaceae</taxon>
        <taxon>Thermococcus</taxon>
    </lineage>
</organism>